<sequence>MYRQILIRPEERKYQRILWRFSPSDPVQIYQLNTVTYGISSSPYLAIRTLLQLAKTEELNFPVASEVISSDIYIDDIVTGHNSLENAKTLRDEIVTIMGRAQLELHSSVALAWICSSPHRWKPFVGNRVSYIQDRLPSPCWHHVKSQSNPADCASRGLFPLELFNHPLWWNGPEWLRGPITPDHCLSEDPIIDSSYQTIVSQEEREVVLTVTVPPLCISLLDRYSSLLKIQRVLAYCIRFVYNLKHPAQRKITPLTSSELHHTMNVLVKVNQVAFAEDINNLQKEVPCSKPLRKLNPLFRPPGYSQGGRSSASRTT</sequence>
<dbReference type="PANTHER" id="PTHR22955">
    <property type="entry name" value="RETROTRANSPOSON"/>
    <property type="match status" value="1"/>
</dbReference>
<evidence type="ECO:0000313" key="2">
    <source>
        <dbReference type="EMBL" id="KAJ8979847.1"/>
    </source>
</evidence>
<evidence type="ECO:0008006" key="4">
    <source>
        <dbReference type="Google" id="ProtNLM"/>
    </source>
</evidence>
<protein>
    <recommendedName>
        <fullName evidence="4">Reverse transcriptase domain-containing protein</fullName>
    </recommendedName>
</protein>
<proteinExistence type="predicted"/>
<organism evidence="2 3">
    <name type="scientific">Molorchus minor</name>
    <dbReference type="NCBI Taxonomy" id="1323400"/>
    <lineage>
        <taxon>Eukaryota</taxon>
        <taxon>Metazoa</taxon>
        <taxon>Ecdysozoa</taxon>
        <taxon>Arthropoda</taxon>
        <taxon>Hexapoda</taxon>
        <taxon>Insecta</taxon>
        <taxon>Pterygota</taxon>
        <taxon>Neoptera</taxon>
        <taxon>Endopterygota</taxon>
        <taxon>Coleoptera</taxon>
        <taxon>Polyphaga</taxon>
        <taxon>Cucujiformia</taxon>
        <taxon>Chrysomeloidea</taxon>
        <taxon>Cerambycidae</taxon>
        <taxon>Lamiinae</taxon>
        <taxon>Monochamini</taxon>
        <taxon>Molorchus</taxon>
    </lineage>
</organism>
<evidence type="ECO:0000313" key="3">
    <source>
        <dbReference type="Proteomes" id="UP001162164"/>
    </source>
</evidence>
<dbReference type="PANTHER" id="PTHR22955:SF77">
    <property type="entry name" value="ASPARTIC PUTATIVE DOMAIN-CONTAINING PROTEIN-RELATED"/>
    <property type="match status" value="1"/>
</dbReference>
<reference evidence="2" key="1">
    <citation type="journal article" date="2023" name="Insect Mol. Biol.">
        <title>Genome sequencing provides insights into the evolution of gene families encoding plant cell wall-degrading enzymes in longhorned beetles.</title>
        <authorList>
            <person name="Shin N.R."/>
            <person name="Okamura Y."/>
            <person name="Kirsch R."/>
            <person name="Pauchet Y."/>
        </authorList>
    </citation>
    <scope>NUCLEOTIDE SEQUENCE</scope>
    <source>
        <strain evidence="2">MMC_N1</strain>
    </source>
</reference>
<gene>
    <name evidence="2" type="ORF">NQ317_007612</name>
</gene>
<keyword evidence="3" id="KW-1185">Reference proteome</keyword>
<comment type="caution">
    <text evidence="2">The sequence shown here is derived from an EMBL/GenBank/DDBJ whole genome shotgun (WGS) entry which is preliminary data.</text>
</comment>
<evidence type="ECO:0000256" key="1">
    <source>
        <dbReference type="SAM" id="MobiDB-lite"/>
    </source>
</evidence>
<dbReference type="Proteomes" id="UP001162164">
    <property type="component" value="Unassembled WGS sequence"/>
</dbReference>
<feature type="compositionally biased region" description="Polar residues" evidence="1">
    <location>
        <begin position="307"/>
        <end position="316"/>
    </location>
</feature>
<dbReference type="EMBL" id="JAPWTJ010000309">
    <property type="protein sequence ID" value="KAJ8979847.1"/>
    <property type="molecule type" value="Genomic_DNA"/>
</dbReference>
<feature type="region of interest" description="Disordered" evidence="1">
    <location>
        <begin position="297"/>
        <end position="316"/>
    </location>
</feature>
<dbReference type="InterPro" id="IPR043502">
    <property type="entry name" value="DNA/RNA_pol_sf"/>
</dbReference>
<dbReference type="SUPFAM" id="SSF56672">
    <property type="entry name" value="DNA/RNA polymerases"/>
    <property type="match status" value="1"/>
</dbReference>
<accession>A0ABQ9JQ74</accession>
<name>A0ABQ9JQ74_9CUCU</name>